<evidence type="ECO:0000256" key="1">
    <source>
        <dbReference type="ARBA" id="ARBA00009995"/>
    </source>
</evidence>
<evidence type="ECO:0000256" key="2">
    <source>
        <dbReference type="ARBA" id="ARBA00022676"/>
    </source>
</evidence>
<gene>
    <name evidence="3" type="ORF">NC653_012631</name>
</gene>
<dbReference type="Proteomes" id="UP001164929">
    <property type="component" value="Chromosome 5"/>
</dbReference>
<dbReference type="PANTHER" id="PTHR48047">
    <property type="entry name" value="GLYCOSYLTRANSFERASE"/>
    <property type="match status" value="1"/>
</dbReference>
<comment type="caution">
    <text evidence="3">The sequence shown here is derived from an EMBL/GenBank/DDBJ whole genome shotgun (WGS) entry which is preliminary data.</text>
</comment>
<dbReference type="GO" id="GO:0035251">
    <property type="term" value="F:UDP-glucosyltransferase activity"/>
    <property type="evidence" value="ECO:0007669"/>
    <property type="project" value="TreeGrafter"/>
</dbReference>
<protein>
    <submittedName>
        <fullName evidence="3">Uncharacterized protein</fullName>
    </submittedName>
</protein>
<dbReference type="Gene3D" id="3.40.50.2000">
    <property type="entry name" value="Glycogen Phosphorylase B"/>
    <property type="match status" value="1"/>
</dbReference>
<name>A0AAD6QSF8_9ROSI</name>
<sequence>MANFTASQLKEIAAGLEACLPEGFEGRMEGKGLIIRGWALQVLILDHEAIGAFVTH</sequence>
<keyword evidence="2" id="KW-0328">Glycosyltransferase</keyword>
<dbReference type="EMBL" id="JAQIZT010000005">
    <property type="protein sequence ID" value="KAJ6995817.1"/>
    <property type="molecule type" value="Genomic_DNA"/>
</dbReference>
<keyword evidence="4" id="KW-1185">Reference proteome</keyword>
<dbReference type="AlphaFoldDB" id="A0AAD6QSF8"/>
<reference evidence="3" key="1">
    <citation type="journal article" date="2023" name="Mol. Ecol. Resour.">
        <title>Chromosome-level genome assembly of a triploid poplar Populus alba 'Berolinensis'.</title>
        <authorList>
            <person name="Chen S."/>
            <person name="Yu Y."/>
            <person name="Wang X."/>
            <person name="Wang S."/>
            <person name="Zhang T."/>
            <person name="Zhou Y."/>
            <person name="He R."/>
            <person name="Meng N."/>
            <person name="Wang Y."/>
            <person name="Liu W."/>
            <person name="Liu Z."/>
            <person name="Liu J."/>
            <person name="Guo Q."/>
            <person name="Huang H."/>
            <person name="Sederoff R.R."/>
            <person name="Wang G."/>
            <person name="Qu G."/>
            <person name="Chen S."/>
        </authorList>
    </citation>
    <scope>NUCLEOTIDE SEQUENCE</scope>
    <source>
        <strain evidence="3">SC-2020</strain>
    </source>
</reference>
<proteinExistence type="inferred from homology"/>
<keyword evidence="2" id="KW-0808">Transferase</keyword>
<dbReference type="PANTHER" id="PTHR48047:SF45">
    <property type="entry name" value="SCOPOLETIN GLUCOSYLTRANSFERASE-LIKE"/>
    <property type="match status" value="1"/>
</dbReference>
<accession>A0AAD6QSF8</accession>
<dbReference type="SUPFAM" id="SSF53756">
    <property type="entry name" value="UDP-Glycosyltransferase/glycogen phosphorylase"/>
    <property type="match status" value="1"/>
</dbReference>
<evidence type="ECO:0000313" key="4">
    <source>
        <dbReference type="Proteomes" id="UP001164929"/>
    </source>
</evidence>
<evidence type="ECO:0000313" key="3">
    <source>
        <dbReference type="EMBL" id="KAJ6995817.1"/>
    </source>
</evidence>
<comment type="similarity">
    <text evidence="1">Belongs to the UDP-glycosyltransferase family.</text>
</comment>
<organism evidence="3 4">
    <name type="scientific">Populus alba x Populus x berolinensis</name>
    <dbReference type="NCBI Taxonomy" id="444605"/>
    <lineage>
        <taxon>Eukaryota</taxon>
        <taxon>Viridiplantae</taxon>
        <taxon>Streptophyta</taxon>
        <taxon>Embryophyta</taxon>
        <taxon>Tracheophyta</taxon>
        <taxon>Spermatophyta</taxon>
        <taxon>Magnoliopsida</taxon>
        <taxon>eudicotyledons</taxon>
        <taxon>Gunneridae</taxon>
        <taxon>Pentapetalae</taxon>
        <taxon>rosids</taxon>
        <taxon>fabids</taxon>
        <taxon>Malpighiales</taxon>
        <taxon>Salicaceae</taxon>
        <taxon>Saliceae</taxon>
        <taxon>Populus</taxon>
    </lineage>
</organism>